<dbReference type="EMBL" id="JADMLG010000005">
    <property type="protein sequence ID" value="MBH0777599.1"/>
    <property type="molecule type" value="Genomic_DNA"/>
</dbReference>
<reference evidence="1" key="1">
    <citation type="submission" date="2020-11" db="EMBL/GenBank/DDBJ databases">
        <title>Nocardia NEAU-351.nov., a novel actinomycete isolated from the cow dung.</title>
        <authorList>
            <person name="Zhang X."/>
        </authorList>
    </citation>
    <scope>NUCLEOTIDE SEQUENCE</scope>
    <source>
        <strain evidence="1">NEAU-351</strain>
    </source>
</reference>
<dbReference type="AlphaFoldDB" id="A0A931IA02"/>
<gene>
    <name evidence="1" type="ORF">IT779_15075</name>
</gene>
<sequence>MTDQVQALTQELRGVAGELDTASGHVQAILTTLGASRSRHWGAWGSDEFGENFSGGDGYVKSDGNLVAALESKITLLQTYATGLRDGATELDNMNLDNETTFQT</sequence>
<proteinExistence type="predicted"/>
<dbReference type="Proteomes" id="UP000655751">
    <property type="component" value="Unassembled WGS sequence"/>
</dbReference>
<organism evidence="1 2">
    <name type="scientific">Nocardia bovistercoris</name>
    <dbReference type="NCBI Taxonomy" id="2785916"/>
    <lineage>
        <taxon>Bacteria</taxon>
        <taxon>Bacillati</taxon>
        <taxon>Actinomycetota</taxon>
        <taxon>Actinomycetes</taxon>
        <taxon>Mycobacteriales</taxon>
        <taxon>Nocardiaceae</taxon>
        <taxon>Nocardia</taxon>
    </lineage>
</organism>
<keyword evidence="2" id="KW-1185">Reference proteome</keyword>
<accession>A0A931IA02</accession>
<dbReference type="RefSeq" id="WP_196149926.1">
    <property type="nucleotide sequence ID" value="NZ_JADMLG010000005.1"/>
</dbReference>
<evidence type="ECO:0000313" key="2">
    <source>
        <dbReference type="Proteomes" id="UP000655751"/>
    </source>
</evidence>
<comment type="caution">
    <text evidence="1">The sequence shown here is derived from an EMBL/GenBank/DDBJ whole genome shotgun (WGS) entry which is preliminary data.</text>
</comment>
<protein>
    <submittedName>
        <fullName evidence="1">Uncharacterized protein</fullName>
    </submittedName>
</protein>
<name>A0A931IA02_9NOCA</name>
<evidence type="ECO:0000313" key="1">
    <source>
        <dbReference type="EMBL" id="MBH0777599.1"/>
    </source>
</evidence>